<proteinExistence type="predicted"/>
<dbReference type="InterPro" id="IPR017850">
    <property type="entry name" value="Alkaline_phosphatase_core_sf"/>
</dbReference>
<dbReference type="SUPFAM" id="SSF53649">
    <property type="entry name" value="Alkaline phosphatase-like"/>
    <property type="match status" value="1"/>
</dbReference>
<keyword evidence="1" id="KW-0732">Signal</keyword>
<accession>A0A7S7NQX4</accession>
<dbReference type="PANTHER" id="PTHR10151:SF120">
    <property type="entry name" value="BIS(5'-ADENOSYL)-TRIPHOSPHATASE"/>
    <property type="match status" value="1"/>
</dbReference>
<dbReference type="Pfam" id="PF01663">
    <property type="entry name" value="Phosphodiest"/>
    <property type="match status" value="1"/>
</dbReference>
<dbReference type="GO" id="GO:0016787">
    <property type="term" value="F:hydrolase activity"/>
    <property type="evidence" value="ECO:0007669"/>
    <property type="project" value="UniProtKB-ARBA"/>
</dbReference>
<dbReference type="Proteomes" id="UP000593892">
    <property type="component" value="Chromosome"/>
</dbReference>
<dbReference type="KEGG" id="pfer:IRI77_36130"/>
<dbReference type="CDD" id="cd16018">
    <property type="entry name" value="Enpp"/>
    <property type="match status" value="1"/>
</dbReference>
<evidence type="ECO:0000256" key="1">
    <source>
        <dbReference type="SAM" id="SignalP"/>
    </source>
</evidence>
<dbReference type="EMBL" id="CP063849">
    <property type="protein sequence ID" value="QOY88108.1"/>
    <property type="molecule type" value="Genomic_DNA"/>
</dbReference>
<reference evidence="2 3" key="1">
    <citation type="submission" date="2020-10" db="EMBL/GenBank/DDBJ databases">
        <title>Complete genome sequence of Paludibaculum fermentans P105T, a facultatively anaerobic acidobacterium capable of dissimilatory Fe(III) reduction.</title>
        <authorList>
            <person name="Dedysh S.N."/>
            <person name="Beletsky A.V."/>
            <person name="Kulichevskaya I.S."/>
            <person name="Mardanov A.V."/>
            <person name="Ravin N.V."/>
        </authorList>
    </citation>
    <scope>NUCLEOTIDE SEQUENCE [LARGE SCALE GENOMIC DNA]</scope>
    <source>
        <strain evidence="2 3">P105</strain>
    </source>
</reference>
<organism evidence="2 3">
    <name type="scientific">Paludibaculum fermentans</name>
    <dbReference type="NCBI Taxonomy" id="1473598"/>
    <lineage>
        <taxon>Bacteria</taxon>
        <taxon>Pseudomonadati</taxon>
        <taxon>Acidobacteriota</taxon>
        <taxon>Terriglobia</taxon>
        <taxon>Bryobacterales</taxon>
        <taxon>Bryobacteraceae</taxon>
        <taxon>Paludibaculum</taxon>
    </lineage>
</organism>
<dbReference type="RefSeq" id="WP_194449771.1">
    <property type="nucleotide sequence ID" value="NZ_CP063849.1"/>
</dbReference>
<name>A0A7S7NQX4_PALFE</name>
<feature type="chain" id="PRO_5032369760" evidence="1">
    <location>
        <begin position="21"/>
        <end position="437"/>
    </location>
</feature>
<feature type="signal peptide" evidence="1">
    <location>
        <begin position="1"/>
        <end position="20"/>
    </location>
</feature>
<evidence type="ECO:0000313" key="2">
    <source>
        <dbReference type="EMBL" id="QOY88108.1"/>
    </source>
</evidence>
<dbReference type="AlphaFoldDB" id="A0A7S7NQX4"/>
<dbReference type="PANTHER" id="PTHR10151">
    <property type="entry name" value="ECTONUCLEOTIDE PYROPHOSPHATASE/PHOSPHODIESTERASE"/>
    <property type="match status" value="1"/>
</dbReference>
<dbReference type="InterPro" id="IPR002591">
    <property type="entry name" value="Phosphodiest/P_Trfase"/>
</dbReference>
<keyword evidence="3" id="KW-1185">Reference proteome</keyword>
<gene>
    <name evidence="2" type="ORF">IRI77_36130</name>
</gene>
<protein>
    <submittedName>
        <fullName evidence="2">Alkaline phosphatase family protein</fullName>
    </submittedName>
</protein>
<dbReference type="Gene3D" id="3.40.720.10">
    <property type="entry name" value="Alkaline Phosphatase, subunit A"/>
    <property type="match status" value="1"/>
</dbReference>
<evidence type="ECO:0000313" key="3">
    <source>
        <dbReference type="Proteomes" id="UP000593892"/>
    </source>
</evidence>
<sequence length="437" mass="46864">MRLPLLLTLFAALVPLSAQNPVPAKNRMVVVISLDGFPAYAFDDPNLPAPTLRKLISDGAWARRMTTVNPSVTWPNHTSIVTGVLPGEHGLFYNGSLTASGTPPVHKVEPWIEKEKMVHAVTVYDQAQKAGLTTAQVDWVAIHKAKTITWAFEEVPSVDGVVEQEMIAKGLVTAREVEQFRQANIFRRDQIWADAASYIIREHKPNLMLFHMLSLDSTHHTYGPKTLAGTAAIAFLDGQVARILEAIRGAGMTDRTTVIIVSDHGFKKYSKQIRLLPALAAAGITSGVQVIPEGGTAMIYLDPARAAELAPKVSAAIAGVEGVTQVAGPKEFPSLGFPDPARDPQMAHLVAAARDGYAFTNTPGGAASTEVPQIGGSHGFLNSEEDMDAICIASGYGIKKGATLDRVRNLDVASTLANLLGVKLPDSKGRVISEFLR</sequence>